<sequence length="100" mass="11122">MACPVLGLEALQPLQPEPPPEPAFSEAQKWIEQVTGRSFGDKDFRTGLENGILLCELLNAIKPGLVKKINRLPTPIAGLERLYAEKSLHYLISPALLWFL</sequence>
<name>A0AC11CTL1_SHEEP</name>
<reference evidence="1" key="2">
    <citation type="submission" date="2025-08" db="UniProtKB">
        <authorList>
            <consortium name="Ensembl"/>
        </authorList>
    </citation>
    <scope>IDENTIFICATION</scope>
</reference>
<dbReference type="Ensembl" id="ENSOART00020051619.1">
    <property type="protein sequence ID" value="ENSOARP00020035192.1"/>
    <property type="gene ID" value="ENSOARG00020029703.1"/>
</dbReference>
<organism evidence="1">
    <name type="scientific">Ovis aries</name>
    <name type="common">Sheep</name>
    <dbReference type="NCBI Taxonomy" id="9940"/>
    <lineage>
        <taxon>Eukaryota</taxon>
        <taxon>Metazoa</taxon>
        <taxon>Chordata</taxon>
        <taxon>Craniata</taxon>
        <taxon>Vertebrata</taxon>
        <taxon>Euteleostomi</taxon>
        <taxon>Mammalia</taxon>
        <taxon>Eutheria</taxon>
        <taxon>Laurasiatheria</taxon>
        <taxon>Artiodactyla</taxon>
        <taxon>Ruminantia</taxon>
        <taxon>Pecora</taxon>
        <taxon>Bovidae</taxon>
        <taxon>Caprinae</taxon>
        <taxon>Ovis</taxon>
    </lineage>
</organism>
<reference evidence="1" key="3">
    <citation type="submission" date="2025-09" db="UniProtKB">
        <authorList>
            <consortium name="Ensembl"/>
        </authorList>
    </citation>
    <scope>IDENTIFICATION</scope>
</reference>
<proteinExistence type="predicted"/>
<evidence type="ECO:0000313" key="1">
    <source>
        <dbReference type="Ensembl" id="ENSOARP00020035192.1"/>
    </source>
</evidence>
<accession>A0AC11CTL1</accession>
<protein>
    <submittedName>
        <fullName evidence="1">Uncharacterized protein</fullName>
    </submittedName>
</protein>
<reference evidence="1" key="1">
    <citation type="submission" date="2020-11" db="EMBL/GenBank/DDBJ databases">
        <authorList>
            <person name="Davenport K.M."/>
            <person name="Bickhart D.M."/>
            <person name="Smith T.P.L."/>
            <person name="Murdoch B.M."/>
            <person name="Rosen B.D."/>
        </authorList>
    </citation>
    <scope>NUCLEOTIDE SEQUENCE [LARGE SCALE GENOMIC DNA]</scope>
    <source>
        <strain evidence="1">OAR_USU_Benz2616</strain>
    </source>
</reference>